<evidence type="ECO:0000259" key="2">
    <source>
        <dbReference type="Pfam" id="PF14331"/>
    </source>
</evidence>
<dbReference type="Proteomes" id="UP000184159">
    <property type="component" value="Unassembled WGS sequence"/>
</dbReference>
<dbReference type="PANTHER" id="PTHR36153">
    <property type="entry name" value="INNER MEMBRANE PROTEIN-RELATED"/>
    <property type="match status" value="1"/>
</dbReference>
<feature type="domain" description="Type VI secretion system component TssM1 N-terminal" evidence="2">
    <location>
        <begin position="211"/>
        <end position="393"/>
    </location>
</feature>
<sequence length="1365" mass="156232">MSDIPTLIQNAVNQTPSFFRQLDYLVDKLSSLYQQLMVRLSPLIEHFRPIWQDPLWQMVGLIVAIILAIMLVIFGVKYLKRVVMWTARLLVGSCRWIYRTLLWPWRKIGQGWQKRKALRASASTIRRRRRHIHASRAANAIKFLITRREWRYHLPWTLLIGEDSDNRAALIQSVKTGRRANLLPQEKRMLGQRSGWHFYDHGVVIETCGDELSETLNQLHWFRPERALDNITLVISAKSLLHDPQPGALDALGERVFQQLWQVQKTSGFVLPVYVFISDCDQVAGFEAFWQAQPDAQRQQMVGWSNPYRLERAFNIEWIREAFVSTLEALQNAQLRVASSGGALSEIDDFMLFVNRFAKLEMPLTEVIKSAFTRSGLQESPPLRGVYFCGQYDQRTAFVEDAFHQKIFAERHLASMVEKRRFSTNQLLRRFQIGTLVSAVVMTGWLGIDIVRFYQWNQYVRGTYQQLSQLAPDDSATGANTYQLLIGLNHISQRNLSLMIPLSWFDWQERDKERLVAKNLIQKTLLVGLDARLKLRAKQLSLLMSEEDLAQTSYPVLMQTMQVFQTQLLGFVQNQDYLALLASPMASTQGVSEKLTSLLNYLYDNPVPTGIDLNDQLIVGAVRRANYAEPWIVENRSLVSTSLIMRYLDDLTHHLHHALIKYAQQLPIAAVQRFNNTLQPVPEQNTMPPARIIPASQAFQRWLNTTKKDWLTTSVTSSPCSVLDHQFDAIRQALLPHGFYNSQDLARMQARFSPERCDQAVRQALVSVTASPFGSLFQFDQRGLLSESPDLTAMLNSLNTITKIGFVREGFPPFIDSSEPIILWQPAPLQKLISALADYQNYLTQPGHASLFVGALQNRLQQATQRLLSNAMIHPSQQVGPPAAVLDIVSYREKSLHNAVKSFTQVQGLLIQIDSLLKQQGDYASVQWLNQQIQKFIFQQLKIADQLVRDYHLYQPLNAPQWQQSTLSQALFDISSGKSLKAYLTNQRQRLSYLAYNQAQPLITYLQNTQTGLSNERVQRWLATLQNLRNFERGEPNNMPLLLDKLIGEKFKQAAVSECSSLDLMRELSGEDGWFAIRHDQIIRQVAMHCSSSEQSLAIARYVDIAEQFNQDVAGKFPFADSPVAGDVGLKALHRYLERYRQDSQGLFALLTQERQKDHQIPQSWIHFIQQMDAISEFMQQAWDDKTKTWRVALKVTFNAPNQQGQGNNQVIQWTLSDDKHVAGFPNGDDQLTWQPDEPLSLSLRWAEGSAYRPQDMAGQAAAHKPRIDPQERTATFISQGKWGLFQWLRRYDSDEMHVSHGVRLLSFYVPVGLKDESGNTKPLSSPTYISRSNILLQAQVADETGQWHTVAFPDSFPTYAPKFK</sequence>
<evidence type="ECO:0000313" key="3">
    <source>
        <dbReference type="EMBL" id="SHE43422.1"/>
    </source>
</evidence>
<proteinExistence type="predicted"/>
<dbReference type="Pfam" id="PF14331">
    <property type="entry name" value="IcmF-related_N"/>
    <property type="match status" value="1"/>
</dbReference>
<name>A0A1M4TFY4_VIBGA</name>
<feature type="transmembrane region" description="Helical" evidence="1">
    <location>
        <begin position="427"/>
        <end position="448"/>
    </location>
</feature>
<keyword evidence="4" id="KW-1185">Reference proteome</keyword>
<gene>
    <name evidence="3" type="ORF">SAMN02745781_00308</name>
</gene>
<organism evidence="3 4">
    <name type="scientific">Vibrio gazogenes DSM 21264 = NBRC 103151</name>
    <dbReference type="NCBI Taxonomy" id="1123492"/>
    <lineage>
        <taxon>Bacteria</taxon>
        <taxon>Pseudomonadati</taxon>
        <taxon>Pseudomonadota</taxon>
        <taxon>Gammaproteobacteria</taxon>
        <taxon>Vibrionales</taxon>
        <taxon>Vibrionaceae</taxon>
        <taxon>Vibrio</taxon>
    </lineage>
</organism>
<dbReference type="InterPro" id="IPR025743">
    <property type="entry name" value="TssM1_N"/>
</dbReference>
<accession>A0A1M4TFY4</accession>
<evidence type="ECO:0000256" key="1">
    <source>
        <dbReference type="SAM" id="Phobius"/>
    </source>
</evidence>
<keyword evidence="1" id="KW-1133">Transmembrane helix</keyword>
<reference evidence="4" key="1">
    <citation type="submission" date="2016-11" db="EMBL/GenBank/DDBJ databases">
        <authorList>
            <person name="Varghese N."/>
            <person name="Submissions S."/>
        </authorList>
    </citation>
    <scope>NUCLEOTIDE SEQUENCE [LARGE SCALE GENOMIC DNA]</scope>
    <source>
        <strain evidence="4">DSM 21264</strain>
    </source>
</reference>
<protein>
    <submittedName>
        <fullName evidence="3">ImcF-related N-terminal domain-containing protein</fullName>
    </submittedName>
</protein>
<keyword evidence="1" id="KW-0812">Transmembrane</keyword>
<feature type="transmembrane region" description="Helical" evidence="1">
    <location>
        <begin position="55"/>
        <end position="79"/>
    </location>
</feature>
<evidence type="ECO:0000313" key="4">
    <source>
        <dbReference type="Proteomes" id="UP000184159"/>
    </source>
</evidence>
<dbReference type="EMBL" id="FQUH01000001">
    <property type="protein sequence ID" value="SHE43422.1"/>
    <property type="molecule type" value="Genomic_DNA"/>
</dbReference>
<dbReference type="PANTHER" id="PTHR36153:SF1">
    <property type="entry name" value="TYPE VI SECRETION SYSTEM COMPONENT TSSM1"/>
    <property type="match status" value="1"/>
</dbReference>
<keyword evidence="1" id="KW-0472">Membrane</keyword>
<dbReference type="InterPro" id="IPR053156">
    <property type="entry name" value="T6SS_TssM-like"/>
</dbReference>
<dbReference type="RefSeq" id="WP_072954684.1">
    <property type="nucleotide sequence ID" value="NZ_FQUH01000001.1"/>
</dbReference>